<keyword evidence="3" id="KW-1185">Reference proteome</keyword>
<feature type="region of interest" description="Disordered" evidence="1">
    <location>
        <begin position="55"/>
        <end position="81"/>
    </location>
</feature>
<dbReference type="AlphaFoldDB" id="A0AAV6TXV6"/>
<protein>
    <submittedName>
        <fullName evidence="2">Uncharacterized protein</fullName>
    </submittedName>
</protein>
<organism evidence="2 3">
    <name type="scientific">Oedothorax gibbosus</name>
    <dbReference type="NCBI Taxonomy" id="931172"/>
    <lineage>
        <taxon>Eukaryota</taxon>
        <taxon>Metazoa</taxon>
        <taxon>Ecdysozoa</taxon>
        <taxon>Arthropoda</taxon>
        <taxon>Chelicerata</taxon>
        <taxon>Arachnida</taxon>
        <taxon>Araneae</taxon>
        <taxon>Araneomorphae</taxon>
        <taxon>Entelegynae</taxon>
        <taxon>Araneoidea</taxon>
        <taxon>Linyphiidae</taxon>
        <taxon>Erigoninae</taxon>
        <taxon>Oedothorax</taxon>
    </lineage>
</organism>
<dbReference type="EMBL" id="JAFNEN010000857">
    <property type="protein sequence ID" value="KAG8176678.1"/>
    <property type="molecule type" value="Genomic_DNA"/>
</dbReference>
<name>A0AAV6TXV6_9ARAC</name>
<dbReference type="Proteomes" id="UP000827092">
    <property type="component" value="Unassembled WGS sequence"/>
</dbReference>
<feature type="compositionally biased region" description="Acidic residues" evidence="1">
    <location>
        <begin position="57"/>
        <end position="75"/>
    </location>
</feature>
<evidence type="ECO:0000256" key="1">
    <source>
        <dbReference type="SAM" id="MobiDB-lite"/>
    </source>
</evidence>
<gene>
    <name evidence="2" type="ORF">JTE90_023682</name>
</gene>
<reference evidence="2 3" key="1">
    <citation type="journal article" date="2022" name="Nat. Ecol. Evol.">
        <title>A masculinizing supergene underlies an exaggerated male reproductive morph in a spider.</title>
        <authorList>
            <person name="Hendrickx F."/>
            <person name="De Corte Z."/>
            <person name="Sonet G."/>
            <person name="Van Belleghem S.M."/>
            <person name="Kostlbacher S."/>
            <person name="Vangestel C."/>
        </authorList>
    </citation>
    <scope>NUCLEOTIDE SEQUENCE [LARGE SCALE GENOMIC DNA]</scope>
    <source>
        <strain evidence="2">W744_W776</strain>
    </source>
</reference>
<evidence type="ECO:0000313" key="3">
    <source>
        <dbReference type="Proteomes" id="UP000827092"/>
    </source>
</evidence>
<evidence type="ECO:0000313" key="2">
    <source>
        <dbReference type="EMBL" id="KAG8176678.1"/>
    </source>
</evidence>
<feature type="region of interest" description="Disordered" evidence="1">
    <location>
        <begin position="14"/>
        <end position="33"/>
    </location>
</feature>
<proteinExistence type="predicted"/>
<accession>A0AAV6TXV6</accession>
<comment type="caution">
    <text evidence="2">The sequence shown here is derived from an EMBL/GenBank/DDBJ whole genome shotgun (WGS) entry which is preliminary data.</text>
</comment>
<sequence>MSKRKRALTQSEIEGILFEENTSGSELSNEEDRWPTASSANALFIENSTLVTKLDDTSDEDEMNVDEENMDEDVGVDGATSAEDKYKKNKGLWSTHISKMIKLILRRI</sequence>